<feature type="transmembrane region" description="Helical" evidence="4">
    <location>
        <begin position="93"/>
        <end position="110"/>
    </location>
</feature>
<dbReference type="PANTHER" id="PTHR43081">
    <property type="entry name" value="ADENYLATE CYCLASE, TERMINAL-DIFFERENTIATION SPECIFIC-RELATED"/>
    <property type="match status" value="1"/>
</dbReference>
<dbReference type="GO" id="GO:0006171">
    <property type="term" value="P:cAMP biosynthetic process"/>
    <property type="evidence" value="ECO:0007669"/>
    <property type="project" value="TreeGrafter"/>
</dbReference>
<dbReference type="AlphaFoldDB" id="F2IVU7"/>
<dbReference type="KEGG" id="pgv:SL003B_0774"/>
<dbReference type="PANTHER" id="PTHR43081:SF17">
    <property type="entry name" value="BLL5647 PROTEIN"/>
    <property type="match status" value="1"/>
</dbReference>
<dbReference type="Gene3D" id="3.30.70.1230">
    <property type="entry name" value="Nucleotide cyclase"/>
    <property type="match status" value="1"/>
</dbReference>
<accession>F2IVU7</accession>
<dbReference type="STRING" id="991905.SL003B_0774"/>
<dbReference type="InterPro" id="IPR036010">
    <property type="entry name" value="2Fe-2S_ferredoxin-like_sf"/>
</dbReference>
<feature type="domain" description="Guanylate cyclase" evidence="5">
    <location>
        <begin position="366"/>
        <end position="502"/>
    </location>
</feature>
<keyword evidence="4" id="KW-1133">Transmembrane helix</keyword>
<feature type="transmembrane region" description="Helical" evidence="4">
    <location>
        <begin position="225"/>
        <end position="244"/>
    </location>
</feature>
<dbReference type="EMBL" id="CP002568">
    <property type="protein sequence ID" value="ADZ69204.1"/>
    <property type="molecule type" value="Genomic_DNA"/>
</dbReference>
<dbReference type="SMART" id="SM00044">
    <property type="entry name" value="CYCc"/>
    <property type="match status" value="1"/>
</dbReference>
<proteinExistence type="predicted"/>
<feature type="transmembrane region" description="Helical" evidence="4">
    <location>
        <begin position="141"/>
        <end position="163"/>
    </location>
</feature>
<feature type="transmembrane region" description="Helical" evidence="4">
    <location>
        <begin position="175"/>
        <end position="194"/>
    </location>
</feature>
<dbReference type="InterPro" id="IPR001054">
    <property type="entry name" value="A/G_cyclase"/>
</dbReference>
<dbReference type="InterPro" id="IPR001041">
    <property type="entry name" value="2Fe-2S_ferredoxin-type"/>
</dbReference>
<protein>
    <submittedName>
        <fullName evidence="7">Putative adenylate cyclase transmembrane protein</fullName>
    </submittedName>
</protein>
<dbReference type="PROSITE" id="PS51085">
    <property type="entry name" value="2FE2S_FER_2"/>
    <property type="match status" value="1"/>
</dbReference>
<reference evidence="7 8" key="1">
    <citation type="journal article" date="2011" name="J. Bacteriol.">
        <title>Complete genome sequence of Polymorphum gilvum SL003B-26A1T, a crude oil-degrading bacterium from oil-polluted saline soil.</title>
        <authorList>
            <person name="Li S.G."/>
            <person name="Tang Y.Q."/>
            <person name="Nie Y."/>
            <person name="Cai M."/>
            <person name="Wu X.L."/>
        </authorList>
    </citation>
    <scope>NUCLEOTIDE SEQUENCE [LARGE SCALE GENOMIC DNA]</scope>
    <source>
        <strain evidence="8">LMG 25793 / CGMCC 1.9160 / SL003B-26A1</strain>
    </source>
</reference>
<feature type="domain" description="2Fe-2S ferredoxin-type" evidence="6">
    <location>
        <begin position="249"/>
        <end position="344"/>
    </location>
</feature>
<dbReference type="Proteomes" id="UP000008130">
    <property type="component" value="Chromosome"/>
</dbReference>
<dbReference type="OrthoDB" id="341967at2"/>
<feature type="transmembrane region" description="Helical" evidence="4">
    <location>
        <begin position="60"/>
        <end position="81"/>
    </location>
</feature>
<dbReference type="SUPFAM" id="SSF55073">
    <property type="entry name" value="Nucleotide cyclase"/>
    <property type="match status" value="1"/>
</dbReference>
<evidence type="ECO:0000313" key="7">
    <source>
        <dbReference type="EMBL" id="ADZ69204.1"/>
    </source>
</evidence>
<dbReference type="Pfam" id="PF00111">
    <property type="entry name" value="Fer2"/>
    <property type="match status" value="1"/>
</dbReference>
<dbReference type="PROSITE" id="PS50125">
    <property type="entry name" value="GUANYLATE_CYCLASE_2"/>
    <property type="match status" value="1"/>
</dbReference>
<evidence type="ECO:0000256" key="3">
    <source>
        <dbReference type="ARBA" id="ARBA00023136"/>
    </source>
</evidence>
<name>F2IVU7_POLGS</name>
<evidence type="ECO:0000256" key="2">
    <source>
        <dbReference type="ARBA" id="ARBA00022475"/>
    </source>
</evidence>
<dbReference type="InterPro" id="IPR012675">
    <property type="entry name" value="Beta-grasp_dom_sf"/>
</dbReference>
<comment type="subcellular location">
    <subcellularLocation>
        <location evidence="1">Cell membrane</location>
        <topology evidence="1">Multi-pass membrane protein</topology>
    </subcellularLocation>
</comment>
<gene>
    <name evidence="7" type="ordered locus">SL003B_0774</name>
</gene>
<dbReference type="InterPro" id="IPR050697">
    <property type="entry name" value="Adenylyl/Guanylyl_Cyclase_3/4"/>
</dbReference>
<evidence type="ECO:0000256" key="4">
    <source>
        <dbReference type="SAM" id="Phobius"/>
    </source>
</evidence>
<sequence length="565" mass="61474">MAKAVQRHPPGAGTLPQRLRLIAGLILFAFAATHFLNHALGNVSLDWMQRGQDMRYAVTHSLPGTLLLYAALPVHVLLSLWKFARRRTWHMPAWEAAQILLGLAIPWFMVKHIMATRGAETLFDSMIDYRHELSVLWPGDAVLQSLFLVIVWLHGCIGVHYWLRLKAWYAPCRTPLFALAIAIPLLALTGWISAARRLVLEGQVKLNVTPEQKVELLALTETGRMLFYGLLAAAVLLFVARKLLALTRPSITIRYLGEKAVKARPGPTLLEISRMKRVPHMSVCGGRARCSTCRTLIVAGADGLPRPDPAELQVLKRIHAGSDVRLACQVRPCGDLVVRPLLASGASLPKDAIHDRYRWGTEQPVAVMFVDLRGFTALSEGRLPFDVVFILNRYVDSVVRVIRRHDGVIDKVMGDGIMALYGIESDLAAASRAALRTIVDLGAELHLINRDLADQIGAPLRIAVGLHGGPAILGRIGLDGRNGVASGLTALGDVVNVASRLEGVAKEQNALAAISLDIVNAAGLDRDALAPLCQVSIRGRTAPLDVACPPDVDILRSAMETSRAG</sequence>
<dbReference type="PATRIC" id="fig|991905.3.peg.785"/>
<dbReference type="CDD" id="cd07302">
    <property type="entry name" value="CHD"/>
    <property type="match status" value="1"/>
</dbReference>
<dbReference type="GO" id="GO:0035556">
    <property type="term" value="P:intracellular signal transduction"/>
    <property type="evidence" value="ECO:0007669"/>
    <property type="project" value="InterPro"/>
</dbReference>
<dbReference type="GO" id="GO:0051536">
    <property type="term" value="F:iron-sulfur cluster binding"/>
    <property type="evidence" value="ECO:0007669"/>
    <property type="project" value="InterPro"/>
</dbReference>
<dbReference type="InterPro" id="IPR034804">
    <property type="entry name" value="SQR/QFR_C/D"/>
</dbReference>
<organism evidence="7 8">
    <name type="scientific">Polymorphum gilvum (strain LMG 25793 / CGMCC 1.9160 / SL003B-26A1)</name>
    <dbReference type="NCBI Taxonomy" id="991905"/>
    <lineage>
        <taxon>Bacteria</taxon>
        <taxon>Pseudomonadati</taxon>
        <taxon>Pseudomonadota</taxon>
        <taxon>Alphaproteobacteria</taxon>
        <taxon>Rhodobacterales</taxon>
        <taxon>Paracoccaceae</taxon>
        <taxon>Polymorphum</taxon>
    </lineage>
</organism>
<dbReference type="eggNOG" id="COG0633">
    <property type="taxonomic scope" value="Bacteria"/>
</dbReference>
<evidence type="ECO:0000259" key="5">
    <source>
        <dbReference type="PROSITE" id="PS50125"/>
    </source>
</evidence>
<dbReference type="Pfam" id="PF00211">
    <property type="entry name" value="Guanylate_cyc"/>
    <property type="match status" value="1"/>
</dbReference>
<keyword evidence="8" id="KW-1185">Reference proteome</keyword>
<evidence type="ECO:0000256" key="1">
    <source>
        <dbReference type="ARBA" id="ARBA00004651"/>
    </source>
</evidence>
<keyword evidence="2" id="KW-1003">Cell membrane</keyword>
<dbReference type="RefSeq" id="WP_013651524.1">
    <property type="nucleotide sequence ID" value="NC_015259.1"/>
</dbReference>
<keyword evidence="3 4" id="KW-0472">Membrane</keyword>
<dbReference type="HOGENOM" id="CLU_492377_0_0_5"/>
<dbReference type="Gene3D" id="3.10.20.30">
    <property type="match status" value="1"/>
</dbReference>
<dbReference type="CDD" id="cd00207">
    <property type="entry name" value="fer2"/>
    <property type="match status" value="1"/>
</dbReference>
<feature type="transmembrane region" description="Helical" evidence="4">
    <location>
        <begin position="21"/>
        <end position="40"/>
    </location>
</feature>
<keyword evidence="4 7" id="KW-0812">Transmembrane</keyword>
<evidence type="ECO:0000259" key="6">
    <source>
        <dbReference type="PROSITE" id="PS51085"/>
    </source>
</evidence>
<evidence type="ECO:0000313" key="8">
    <source>
        <dbReference type="Proteomes" id="UP000008130"/>
    </source>
</evidence>
<dbReference type="GO" id="GO:0005886">
    <property type="term" value="C:plasma membrane"/>
    <property type="evidence" value="ECO:0007669"/>
    <property type="project" value="UniProtKB-SubCell"/>
</dbReference>
<dbReference type="InterPro" id="IPR029787">
    <property type="entry name" value="Nucleotide_cyclase"/>
</dbReference>
<dbReference type="eggNOG" id="COG2114">
    <property type="taxonomic scope" value="Bacteria"/>
</dbReference>
<dbReference type="GO" id="GO:0004016">
    <property type="term" value="F:adenylate cyclase activity"/>
    <property type="evidence" value="ECO:0007669"/>
    <property type="project" value="UniProtKB-ARBA"/>
</dbReference>
<dbReference type="SUPFAM" id="SSF54292">
    <property type="entry name" value="2Fe-2S ferredoxin-like"/>
    <property type="match status" value="1"/>
</dbReference>
<dbReference type="SUPFAM" id="SSF81343">
    <property type="entry name" value="Fumarate reductase respiratory complex transmembrane subunits"/>
    <property type="match status" value="1"/>
</dbReference>